<dbReference type="InterPro" id="IPR006427">
    <property type="entry name" value="Portal_HK97"/>
</dbReference>
<accession>A0AA94HU86</accession>
<reference evidence="3" key="1">
    <citation type="submission" date="2016-11" db="EMBL/GenBank/DDBJ databases">
        <authorList>
            <person name="Jaros S."/>
            <person name="Januszkiewicz K."/>
            <person name="Wedrychowicz H."/>
        </authorList>
    </citation>
    <scope>NUCLEOTIDE SEQUENCE [LARGE SCALE GENOMIC DNA]</scope>
    <source>
        <strain evidence="3">DSM 7057</strain>
    </source>
</reference>
<dbReference type="Proteomes" id="UP000182680">
    <property type="component" value="Unassembled WGS sequence"/>
</dbReference>
<evidence type="ECO:0000256" key="1">
    <source>
        <dbReference type="SAM" id="MobiDB-lite"/>
    </source>
</evidence>
<evidence type="ECO:0000313" key="3">
    <source>
        <dbReference type="Proteomes" id="UP000182680"/>
    </source>
</evidence>
<gene>
    <name evidence="2" type="ORF">SAMN02910291_02252</name>
</gene>
<dbReference type="EMBL" id="FPIW01000050">
    <property type="protein sequence ID" value="SFW64164.1"/>
    <property type="molecule type" value="Genomic_DNA"/>
</dbReference>
<organism evidence="2 3">
    <name type="scientific">Desulfovibrio desulfuricans</name>
    <dbReference type="NCBI Taxonomy" id="876"/>
    <lineage>
        <taxon>Bacteria</taxon>
        <taxon>Pseudomonadati</taxon>
        <taxon>Thermodesulfobacteriota</taxon>
        <taxon>Desulfovibrionia</taxon>
        <taxon>Desulfovibrionales</taxon>
        <taxon>Desulfovibrionaceae</taxon>
        <taxon>Desulfovibrio</taxon>
    </lineage>
</organism>
<dbReference type="Pfam" id="PF04860">
    <property type="entry name" value="Phage_portal"/>
    <property type="match status" value="1"/>
</dbReference>
<name>A0AA94HU86_DESDE</name>
<feature type="region of interest" description="Disordered" evidence="1">
    <location>
        <begin position="385"/>
        <end position="416"/>
    </location>
</feature>
<protein>
    <submittedName>
        <fullName evidence="2">Phage portal protein, HK97 family</fullName>
    </submittedName>
</protein>
<dbReference type="AlphaFoldDB" id="A0AA94HU86"/>
<feature type="compositionally biased region" description="Acidic residues" evidence="1">
    <location>
        <begin position="398"/>
        <end position="410"/>
    </location>
</feature>
<dbReference type="InterPro" id="IPR006944">
    <property type="entry name" value="Phage/GTA_portal"/>
</dbReference>
<comment type="caution">
    <text evidence="2">The sequence shown here is derived from an EMBL/GenBank/DDBJ whole genome shotgun (WGS) entry which is preliminary data.</text>
</comment>
<proteinExistence type="predicted"/>
<dbReference type="NCBIfam" id="TIGR01537">
    <property type="entry name" value="portal_HK97"/>
    <property type="match status" value="1"/>
</dbReference>
<evidence type="ECO:0000313" key="2">
    <source>
        <dbReference type="EMBL" id="SFW64164.1"/>
    </source>
</evidence>
<sequence>MDNGPELISIQMAEWAEAHGVELEFIQPGKPTQPAKSGVAVTWKTALQATTALACARVIAEGLAQVPLKVFRSQGGVRTPADDHPLHGLLGDAPNDWQTSFEFIEQVVMHLVFCGNAFVFVNRGLGRVVELLPYEPQQVTVKRDGYVISYEVTTDDGRRIGLSASEMWHLRGPSWNGWMGLEGVRLAREAIGLSLATEEHGARLFSNGAVVGGVLSTDQVLNEEQRLALRKSWEARHAGGGNAFKTAVLWGGMKFTSMTAPNDQAQFLETRKFQVEEICRAFRVLPIMVGYSDKTATYASAEQMFLAHVVHTLSPWCRRIETSIAKNLFSEEERRQGLYAKFMLNGLLRGAAKDRAEFYARMYGIGAMNPNEVREYEDMNPYDGGERYRVPLNMTDPAEPEDDDNAEDTADAAPQL</sequence>